<keyword evidence="1" id="KW-0472">Membrane</keyword>
<keyword evidence="1" id="KW-0812">Transmembrane</keyword>
<feature type="transmembrane region" description="Helical" evidence="1">
    <location>
        <begin position="433"/>
        <end position="454"/>
    </location>
</feature>
<feature type="transmembrane region" description="Helical" evidence="1">
    <location>
        <begin position="533"/>
        <end position="556"/>
    </location>
</feature>
<dbReference type="EMBL" id="CP147846">
    <property type="protein sequence ID" value="WXG67687.1"/>
    <property type="molecule type" value="Genomic_DNA"/>
</dbReference>
<gene>
    <name evidence="2" type="ORF">WDS16_21045</name>
</gene>
<dbReference type="RefSeq" id="WP_338887401.1">
    <property type="nucleotide sequence ID" value="NZ_CP147846.1"/>
</dbReference>
<name>A0ABZ2PI82_9NOCA</name>
<evidence type="ECO:0000256" key="1">
    <source>
        <dbReference type="SAM" id="Phobius"/>
    </source>
</evidence>
<protein>
    <recommendedName>
        <fullName evidence="4">DUF389 domain-containing protein</fullName>
    </recommendedName>
</protein>
<evidence type="ECO:0008006" key="4">
    <source>
        <dbReference type="Google" id="ProtNLM"/>
    </source>
</evidence>
<feature type="transmembrane region" description="Helical" evidence="1">
    <location>
        <begin position="40"/>
        <end position="60"/>
    </location>
</feature>
<accession>A0ABZ2PI82</accession>
<proteinExistence type="predicted"/>
<reference evidence="2 3" key="1">
    <citation type="submission" date="2024-03" db="EMBL/GenBank/DDBJ databases">
        <title>Natural products discovery in diverse microorganisms through a two-stage MS feature dereplication strategy.</title>
        <authorList>
            <person name="Zhang R."/>
        </authorList>
    </citation>
    <scope>NUCLEOTIDE SEQUENCE [LARGE SCALE GENOMIC DNA]</scope>
    <source>
        <strain evidence="2 3">18930</strain>
    </source>
</reference>
<keyword evidence="3" id="KW-1185">Reference proteome</keyword>
<evidence type="ECO:0000313" key="3">
    <source>
        <dbReference type="Proteomes" id="UP001432000"/>
    </source>
</evidence>
<feature type="transmembrane region" description="Helical" evidence="1">
    <location>
        <begin position="12"/>
        <end position="34"/>
    </location>
</feature>
<organism evidence="2 3">
    <name type="scientific">Rhodococcus sovatensis</name>
    <dbReference type="NCBI Taxonomy" id="1805840"/>
    <lineage>
        <taxon>Bacteria</taxon>
        <taxon>Bacillati</taxon>
        <taxon>Actinomycetota</taxon>
        <taxon>Actinomycetes</taxon>
        <taxon>Mycobacteriales</taxon>
        <taxon>Nocardiaceae</taxon>
        <taxon>Rhodococcus</taxon>
    </lineage>
</organism>
<dbReference type="Proteomes" id="UP001432000">
    <property type="component" value="Chromosome"/>
</dbReference>
<evidence type="ECO:0000313" key="2">
    <source>
        <dbReference type="EMBL" id="WXG67687.1"/>
    </source>
</evidence>
<keyword evidence="1" id="KW-1133">Transmembrane helix</keyword>
<feature type="transmembrane region" description="Helical" evidence="1">
    <location>
        <begin position="460"/>
        <end position="481"/>
    </location>
</feature>
<dbReference type="PROSITE" id="PS51257">
    <property type="entry name" value="PROKAR_LIPOPROTEIN"/>
    <property type="match status" value="1"/>
</dbReference>
<sequence>MSGDRPEVSLGGRIKLATVSWVFAIASCIVVAFVDFGLLISIFLSVLLAGISLVFWIKYFRGSIDSYMRTRADHRGLPPFVANREFLDGVAKLDISELQASTFLQMVDPQSGRIERISESVEQHVRSVTINTSLTVLLPSSGAAQQSHRSPTVGQEDNAHLKVANNNYDDFREYLVLPLVLQGRGRLLDNFRVHDANEKRISTLTYQDALMWQVAIIRKFVRDGIGKKNFDAHYGAIEAKVIGILSSHNYSNADDALAVESSLIALSVAYDDRRRLLLAAARIVLALSEYYAGCVMVPMSSRPTYAKFAFERREIPHVVEQRPRGKLVGWFSPENLRDGFRAVLGVRPSSVQHPLSYVDRARSYHVQVRGPDGTYLGRQRIVDSRTGKTAAFPNKVMRARYGQRYSHLYVRNSWRGSQFYYESTFYERPPGSVAVSAMSSVAATFLIALVALSSMGMTSVPFGAAVTTLLAVPAAIGAWSGLDQSRTMVGGVLAARVSALVTIAASFLAILIYSLLPHTEFGTDASLSERAGYAWWVVAFSISGLNALATSGSWSLRTIVYRHFVRR</sequence>
<feature type="transmembrane region" description="Helical" evidence="1">
    <location>
        <begin position="493"/>
        <end position="513"/>
    </location>
</feature>